<evidence type="ECO:0000313" key="3">
    <source>
        <dbReference type="Proteomes" id="UP000326198"/>
    </source>
</evidence>
<name>A0A5N7B025_9EURO</name>
<dbReference type="PROSITE" id="PS50181">
    <property type="entry name" value="FBOX"/>
    <property type="match status" value="1"/>
</dbReference>
<gene>
    <name evidence="2" type="ORF">BDV26DRAFT_295046</name>
</gene>
<dbReference type="InterPro" id="IPR036047">
    <property type="entry name" value="F-box-like_dom_sf"/>
</dbReference>
<keyword evidence="3" id="KW-1185">Reference proteome</keyword>
<reference evidence="2 3" key="1">
    <citation type="submission" date="2019-04" db="EMBL/GenBank/DDBJ databases">
        <title>Friends and foes A comparative genomics studyof 23 Aspergillus species from section Flavi.</title>
        <authorList>
            <consortium name="DOE Joint Genome Institute"/>
            <person name="Kjaerbolling I."/>
            <person name="Vesth T."/>
            <person name="Frisvad J.C."/>
            <person name="Nybo J.L."/>
            <person name="Theobald S."/>
            <person name="Kildgaard S."/>
            <person name="Isbrandt T."/>
            <person name="Kuo A."/>
            <person name="Sato A."/>
            <person name="Lyhne E.K."/>
            <person name="Kogle M.E."/>
            <person name="Wiebenga A."/>
            <person name="Kun R.S."/>
            <person name="Lubbers R.J."/>
            <person name="Makela M.R."/>
            <person name="Barry K."/>
            <person name="Chovatia M."/>
            <person name="Clum A."/>
            <person name="Daum C."/>
            <person name="Haridas S."/>
            <person name="He G."/>
            <person name="LaButti K."/>
            <person name="Lipzen A."/>
            <person name="Mondo S."/>
            <person name="Riley R."/>
            <person name="Salamov A."/>
            <person name="Simmons B.A."/>
            <person name="Magnuson J.K."/>
            <person name="Henrissat B."/>
            <person name="Mortensen U.H."/>
            <person name="Larsen T.O."/>
            <person name="Devries R.P."/>
            <person name="Grigoriev I.V."/>
            <person name="Machida M."/>
            <person name="Baker S.E."/>
            <person name="Andersen M.R."/>
        </authorList>
    </citation>
    <scope>NUCLEOTIDE SEQUENCE [LARGE SCALE GENOMIC DNA]</scope>
    <source>
        <strain evidence="2 3">IBT 29228</strain>
    </source>
</reference>
<accession>A0A5N7B025</accession>
<feature type="domain" description="F-box" evidence="1">
    <location>
        <begin position="51"/>
        <end position="101"/>
    </location>
</feature>
<protein>
    <recommendedName>
        <fullName evidence="1">F-box domain-containing protein</fullName>
    </recommendedName>
</protein>
<dbReference type="EMBL" id="ML736261">
    <property type="protein sequence ID" value="KAE8375394.1"/>
    <property type="molecule type" value="Genomic_DNA"/>
</dbReference>
<sequence>MRIIIDEGYEYLLAEPEQPQNMTQILHACGSRNVSPVPIRAPSARSIRGSEDIFSRLPPELLYMIIELLPSYNIGRLRLASKSTAYVTHPTSLPQRFWRSQFRPDFEMSFAMPKEGARYEDWRNAYVTIRHALSNPLGSPYLKNRHRMWCIVSIVLPVEEGYVRRICVSTNSFNSQKFIAGFHFQAFDSPTRSCVDYSLGYISQGPEVKVEIPPAHRIGGFELAICANGVVGVRLVLREGSCISWSSWVGDIGDGGPNVAFATLSSLADGMQKFLLVVGFDAFEMVGLAILGESSARLEDVPMQPLWTPCCPRGPLTPAMKYFPRGSFNALLNMDFGIHGQNLAHLTRIVAHIQEYSAPFISLTFYFDNQSKMHFGRRGRMEISSSGQIAVWRGDLQPWMELRKFYSPEALRGALAVLESFLVYG</sequence>
<evidence type="ECO:0000259" key="1">
    <source>
        <dbReference type="PROSITE" id="PS50181"/>
    </source>
</evidence>
<organism evidence="2 3">
    <name type="scientific">Aspergillus bertholletiae</name>
    <dbReference type="NCBI Taxonomy" id="1226010"/>
    <lineage>
        <taxon>Eukaryota</taxon>
        <taxon>Fungi</taxon>
        <taxon>Dikarya</taxon>
        <taxon>Ascomycota</taxon>
        <taxon>Pezizomycotina</taxon>
        <taxon>Eurotiomycetes</taxon>
        <taxon>Eurotiomycetidae</taxon>
        <taxon>Eurotiales</taxon>
        <taxon>Aspergillaceae</taxon>
        <taxon>Aspergillus</taxon>
        <taxon>Aspergillus subgen. Circumdati</taxon>
    </lineage>
</organism>
<dbReference type="Pfam" id="PF24539">
    <property type="entry name" value="DUF7600"/>
    <property type="match status" value="1"/>
</dbReference>
<dbReference type="InterPro" id="IPR056021">
    <property type="entry name" value="DUF7600"/>
</dbReference>
<dbReference type="Proteomes" id="UP000326198">
    <property type="component" value="Unassembled WGS sequence"/>
</dbReference>
<dbReference type="OrthoDB" id="4491580at2759"/>
<evidence type="ECO:0000313" key="2">
    <source>
        <dbReference type="EMBL" id="KAE8375394.1"/>
    </source>
</evidence>
<proteinExistence type="predicted"/>
<dbReference type="SUPFAM" id="SSF81383">
    <property type="entry name" value="F-box domain"/>
    <property type="match status" value="1"/>
</dbReference>
<dbReference type="AlphaFoldDB" id="A0A5N7B025"/>
<dbReference type="InterPro" id="IPR001810">
    <property type="entry name" value="F-box_dom"/>
</dbReference>